<comment type="caution">
    <text evidence="2">The sequence shown here is derived from an EMBL/GenBank/DDBJ whole genome shotgun (WGS) entry which is preliminary data.</text>
</comment>
<dbReference type="AlphaFoldDB" id="A0A853KFT1"/>
<feature type="transmembrane region" description="Helical" evidence="1">
    <location>
        <begin position="392"/>
        <end position="411"/>
    </location>
</feature>
<dbReference type="Proteomes" id="UP000077421">
    <property type="component" value="Unassembled WGS sequence"/>
</dbReference>
<feature type="transmembrane region" description="Helical" evidence="1">
    <location>
        <begin position="117"/>
        <end position="142"/>
    </location>
</feature>
<dbReference type="InterPro" id="IPR013783">
    <property type="entry name" value="Ig-like_fold"/>
</dbReference>
<reference evidence="2 3" key="1">
    <citation type="submission" date="2016-02" db="EMBL/GenBank/DDBJ databases">
        <title>Draft genome sequence of Acidibacillus ferrooxidans SLC66.</title>
        <authorList>
            <person name="Oliveira G."/>
            <person name="Nancucheo I."/>
            <person name="Dall'Agnol H."/>
            <person name="Johnson B."/>
            <person name="Oliveira R."/>
            <person name="Nunes G.L."/>
            <person name="Tzotzos G."/>
            <person name="Orellana S.C."/>
            <person name="Salim A.C."/>
            <person name="Araujo F.M."/>
        </authorList>
    </citation>
    <scope>NUCLEOTIDE SEQUENCE [LARGE SCALE GENOMIC DNA]</scope>
    <source>
        <strain evidence="2 3">SLC66</strain>
    </source>
</reference>
<accession>A0A853KFT1</accession>
<keyword evidence="1" id="KW-0812">Transmembrane</keyword>
<feature type="transmembrane region" description="Helical" evidence="1">
    <location>
        <begin position="180"/>
        <end position="195"/>
    </location>
</feature>
<keyword evidence="1" id="KW-1133">Transmembrane helix</keyword>
<keyword evidence="1" id="KW-0472">Membrane</keyword>
<proteinExistence type="predicted"/>
<feature type="transmembrane region" description="Helical" evidence="1">
    <location>
        <begin position="241"/>
        <end position="259"/>
    </location>
</feature>
<protein>
    <recommendedName>
        <fullName evidence="4">Glycosyltransferase RgtA/B/C/D-like domain-containing protein</fullName>
    </recommendedName>
</protein>
<feature type="transmembrane region" description="Helical" evidence="1">
    <location>
        <begin position="92"/>
        <end position="111"/>
    </location>
</feature>
<feature type="transmembrane region" description="Helical" evidence="1">
    <location>
        <begin position="154"/>
        <end position="174"/>
    </location>
</feature>
<name>A0A853KFT1_9BACL</name>
<organism evidence="2 3">
    <name type="scientific">Ferroacidibacillus organovorans</name>
    <dbReference type="NCBI Taxonomy" id="1765683"/>
    <lineage>
        <taxon>Bacteria</taxon>
        <taxon>Bacillati</taxon>
        <taxon>Bacillota</taxon>
        <taxon>Bacilli</taxon>
        <taxon>Bacillales</taxon>
        <taxon>Alicyclobacillaceae</taxon>
        <taxon>Ferroacidibacillus</taxon>
    </lineage>
</organism>
<sequence length="594" mass="66482">MIIKGKLEKEIFRLGNFKKWAWIESSLLGLISLVVYLANGIFTNPSGDVVPASVLPFSIILHHNFYIGRYLMFSHQDSPYYLDAFKNHFISAYPIGSAITALPVYLIFLLFGGHATAITGAILGKISASIISGASVIWLYWTMERLSIKRSVKIVFAILYGLGSETMSISSQGLWQHGPAQFWIVGFLYFVVMAYDRERARAWIYICTGISVGMILLSRPVDLLLILPFLILLRNQHIRKNIWITVATFVPFLAFNMAYDHYFHGHIVSTGYGSVAKELSLFSFPLIPGLLGNLFSPSKGLFVFMPWALISFAWITRFRSQRFNNSIYFPALLSFFPYIVLYALYYQWSAGASYGPRYMTDVLPLLAILGSGYMTNLNIANLTLLKLNTFRALTGLVIAWSIALQLLGTYVPGGSAWNDAYSPNNFFTPLWIIRGSEAAYYFNTLKSSLLPAAPITKPDAIFSNMQLLYKPYIYEKGIMPSIFIPNTTYVGTVVVKNAGSQGWSAYPSSSGGDVVHFSYNVWQHRKLIASVSGLRSALLHSVQPGKSIKIYFHFVTPSIPGKYTYVFTLVDEGVCWFQNELSSTNADIATIKVG</sequence>
<evidence type="ECO:0000256" key="1">
    <source>
        <dbReference type="SAM" id="Phobius"/>
    </source>
</evidence>
<feature type="transmembrane region" description="Helical" evidence="1">
    <location>
        <begin position="297"/>
        <end position="315"/>
    </location>
</feature>
<evidence type="ECO:0000313" key="2">
    <source>
        <dbReference type="EMBL" id="OAG94220.1"/>
    </source>
</evidence>
<dbReference type="EMBL" id="LSUQ01000013">
    <property type="protein sequence ID" value="OAG94220.1"/>
    <property type="molecule type" value="Genomic_DNA"/>
</dbReference>
<feature type="transmembrane region" description="Helical" evidence="1">
    <location>
        <begin position="327"/>
        <end position="345"/>
    </location>
</feature>
<evidence type="ECO:0008006" key="4">
    <source>
        <dbReference type="Google" id="ProtNLM"/>
    </source>
</evidence>
<gene>
    <name evidence="2" type="ORF">AYW79_06270</name>
</gene>
<feature type="transmembrane region" description="Helical" evidence="1">
    <location>
        <begin position="54"/>
        <end position="72"/>
    </location>
</feature>
<feature type="transmembrane region" description="Helical" evidence="1">
    <location>
        <begin position="21"/>
        <end position="42"/>
    </location>
</feature>
<evidence type="ECO:0000313" key="3">
    <source>
        <dbReference type="Proteomes" id="UP000077421"/>
    </source>
</evidence>
<feature type="transmembrane region" description="Helical" evidence="1">
    <location>
        <begin position="365"/>
        <end position="385"/>
    </location>
</feature>
<dbReference type="Gene3D" id="2.60.40.10">
    <property type="entry name" value="Immunoglobulins"/>
    <property type="match status" value="1"/>
</dbReference>